<evidence type="ECO:0000256" key="2">
    <source>
        <dbReference type="ARBA" id="ARBA00022692"/>
    </source>
</evidence>
<evidence type="ECO:0000256" key="1">
    <source>
        <dbReference type="ARBA" id="ARBA00004141"/>
    </source>
</evidence>
<feature type="transmembrane region" description="Helical" evidence="5">
    <location>
        <begin position="211"/>
        <end position="232"/>
    </location>
</feature>
<keyword evidence="4 5" id="KW-0472">Membrane</keyword>
<evidence type="ECO:0000313" key="8">
    <source>
        <dbReference type="Proteomes" id="UP001596501"/>
    </source>
</evidence>
<feature type="transmembrane region" description="Helical" evidence="5">
    <location>
        <begin position="88"/>
        <end position="105"/>
    </location>
</feature>
<accession>A0ABW2QHY9</accession>
<feature type="transmembrane region" description="Helical" evidence="5">
    <location>
        <begin position="321"/>
        <end position="340"/>
    </location>
</feature>
<dbReference type="Gene3D" id="1.20.1250.20">
    <property type="entry name" value="MFS general substrate transporter like domains"/>
    <property type="match status" value="2"/>
</dbReference>
<comment type="subcellular location">
    <subcellularLocation>
        <location evidence="1">Membrane</location>
        <topology evidence="1">Multi-pass membrane protein</topology>
    </subcellularLocation>
</comment>
<organism evidence="7 8">
    <name type="scientific">Hydrogenophaga atypica</name>
    <dbReference type="NCBI Taxonomy" id="249409"/>
    <lineage>
        <taxon>Bacteria</taxon>
        <taxon>Pseudomonadati</taxon>
        <taxon>Pseudomonadota</taxon>
        <taxon>Betaproteobacteria</taxon>
        <taxon>Burkholderiales</taxon>
        <taxon>Comamonadaceae</taxon>
        <taxon>Hydrogenophaga</taxon>
    </lineage>
</organism>
<dbReference type="Pfam" id="PF07690">
    <property type="entry name" value="MFS_1"/>
    <property type="match status" value="1"/>
</dbReference>
<sequence length="404" mass="41476">MSEHPLPAHGAAGAPAAHAGRGLVAIFGATFCELVGVFMLSPLLLLRLTDAGMSTAVAGLFAATVWVGILCMAPMASALTQRIGRRPALWLSAAVPVLTGLGFALTDQPALWFVLYLLAGMAGGLRWVLAEAIVAEFSPSHLRGRNVGLFETMVGTTFVIGPAVLAWVGPQNAQAVWWAVGFLALGLLGSLTVPAMPAAHDEGDVHVGLRGVWHALVTHPMVMAIGFIGGFFESGLTAMLPLYGLALGLGATAAALLVSASGLGSALVMLPAGELADRMARHPQQRWGDAANSRRRLMRAGAGLTLAATLVIPFVAGTPWLAAPVAFVWGGAGGSLYTLVMIDIGSRETGNTLVNSTAVLVMSYTLGGVLAPALGAAALQWSPTVGFPALLLIVAGAGYALLRR</sequence>
<feature type="domain" description="Major facilitator superfamily (MFS) profile" evidence="6">
    <location>
        <begin position="22"/>
        <end position="404"/>
    </location>
</feature>
<evidence type="ECO:0000256" key="5">
    <source>
        <dbReference type="SAM" id="Phobius"/>
    </source>
</evidence>
<feature type="transmembrane region" description="Helical" evidence="5">
    <location>
        <begin position="385"/>
        <end position="402"/>
    </location>
</feature>
<dbReference type="Proteomes" id="UP001596501">
    <property type="component" value="Unassembled WGS sequence"/>
</dbReference>
<keyword evidence="3 5" id="KW-1133">Transmembrane helix</keyword>
<feature type="transmembrane region" description="Helical" evidence="5">
    <location>
        <begin position="252"/>
        <end position="276"/>
    </location>
</feature>
<dbReference type="RefSeq" id="WP_382219400.1">
    <property type="nucleotide sequence ID" value="NZ_JBHTCA010000001.1"/>
</dbReference>
<dbReference type="PANTHER" id="PTHR23521">
    <property type="entry name" value="TRANSPORTER MFS SUPERFAMILY"/>
    <property type="match status" value="1"/>
</dbReference>
<keyword evidence="8" id="KW-1185">Reference proteome</keyword>
<proteinExistence type="predicted"/>
<keyword evidence="2 5" id="KW-0812">Transmembrane</keyword>
<feature type="transmembrane region" description="Helical" evidence="5">
    <location>
        <begin position="23"/>
        <end position="45"/>
    </location>
</feature>
<feature type="transmembrane region" description="Helical" evidence="5">
    <location>
        <begin position="352"/>
        <end position="379"/>
    </location>
</feature>
<gene>
    <name evidence="7" type="ORF">ACFQPB_02095</name>
</gene>
<dbReference type="PROSITE" id="PS50850">
    <property type="entry name" value="MFS"/>
    <property type="match status" value="1"/>
</dbReference>
<feature type="transmembrane region" description="Helical" evidence="5">
    <location>
        <begin position="111"/>
        <end position="135"/>
    </location>
</feature>
<dbReference type="InterPro" id="IPR036259">
    <property type="entry name" value="MFS_trans_sf"/>
</dbReference>
<dbReference type="InterPro" id="IPR020846">
    <property type="entry name" value="MFS_dom"/>
</dbReference>
<evidence type="ECO:0000313" key="7">
    <source>
        <dbReference type="EMBL" id="MFC7407647.1"/>
    </source>
</evidence>
<evidence type="ECO:0000256" key="3">
    <source>
        <dbReference type="ARBA" id="ARBA00022989"/>
    </source>
</evidence>
<dbReference type="InterPro" id="IPR005829">
    <property type="entry name" value="Sugar_transporter_CS"/>
</dbReference>
<dbReference type="PANTHER" id="PTHR23521:SF3">
    <property type="entry name" value="MFS TRANSPORTER"/>
    <property type="match status" value="1"/>
</dbReference>
<dbReference type="PROSITE" id="PS00217">
    <property type="entry name" value="SUGAR_TRANSPORT_2"/>
    <property type="match status" value="1"/>
</dbReference>
<dbReference type="EMBL" id="JBHTCA010000001">
    <property type="protein sequence ID" value="MFC7407647.1"/>
    <property type="molecule type" value="Genomic_DNA"/>
</dbReference>
<dbReference type="SUPFAM" id="SSF103473">
    <property type="entry name" value="MFS general substrate transporter"/>
    <property type="match status" value="1"/>
</dbReference>
<feature type="transmembrane region" description="Helical" evidence="5">
    <location>
        <begin position="51"/>
        <end position="76"/>
    </location>
</feature>
<name>A0ABW2QHY9_9BURK</name>
<evidence type="ECO:0000256" key="4">
    <source>
        <dbReference type="ARBA" id="ARBA00023136"/>
    </source>
</evidence>
<evidence type="ECO:0000259" key="6">
    <source>
        <dbReference type="PROSITE" id="PS50850"/>
    </source>
</evidence>
<comment type="caution">
    <text evidence="7">The sequence shown here is derived from an EMBL/GenBank/DDBJ whole genome shotgun (WGS) entry which is preliminary data.</text>
</comment>
<feature type="transmembrane region" description="Helical" evidence="5">
    <location>
        <begin position="175"/>
        <end position="199"/>
    </location>
</feature>
<protein>
    <submittedName>
        <fullName evidence="7">MFS transporter</fullName>
    </submittedName>
</protein>
<dbReference type="InterPro" id="IPR011701">
    <property type="entry name" value="MFS"/>
</dbReference>
<feature type="transmembrane region" description="Helical" evidence="5">
    <location>
        <begin position="147"/>
        <end position="169"/>
    </location>
</feature>
<reference evidence="8" key="1">
    <citation type="journal article" date="2019" name="Int. J. Syst. Evol. Microbiol.">
        <title>The Global Catalogue of Microorganisms (GCM) 10K type strain sequencing project: providing services to taxonomists for standard genome sequencing and annotation.</title>
        <authorList>
            <consortium name="The Broad Institute Genomics Platform"/>
            <consortium name="The Broad Institute Genome Sequencing Center for Infectious Disease"/>
            <person name="Wu L."/>
            <person name="Ma J."/>
        </authorList>
    </citation>
    <scope>NUCLEOTIDE SEQUENCE [LARGE SCALE GENOMIC DNA]</scope>
    <source>
        <strain evidence="8">CGMCC 1.12371</strain>
    </source>
</reference>